<feature type="domain" description="Archease" evidence="5">
    <location>
        <begin position="5"/>
        <end position="137"/>
    </location>
</feature>
<evidence type="ECO:0000313" key="7">
    <source>
        <dbReference type="Proteomes" id="UP001169066"/>
    </source>
</evidence>
<dbReference type="Pfam" id="PF01951">
    <property type="entry name" value="Archease"/>
    <property type="match status" value="1"/>
</dbReference>
<protein>
    <submittedName>
        <fullName evidence="6">Archease</fullName>
    </submittedName>
</protein>
<evidence type="ECO:0000256" key="3">
    <source>
        <dbReference type="ARBA" id="ARBA00022723"/>
    </source>
</evidence>
<evidence type="ECO:0000259" key="5">
    <source>
        <dbReference type="Pfam" id="PF01951"/>
    </source>
</evidence>
<dbReference type="PANTHER" id="PTHR12682:SF11">
    <property type="entry name" value="PROTEIN ARCHEASE"/>
    <property type="match status" value="1"/>
</dbReference>
<dbReference type="RefSeq" id="WP_289401319.1">
    <property type="nucleotide sequence ID" value="NZ_JAQIBC010000002.1"/>
</dbReference>
<accession>A0ABT7QQ69</accession>
<reference evidence="6" key="1">
    <citation type="submission" date="2023-01" db="EMBL/GenBank/DDBJ databases">
        <title>Sulfurovum sp. XTW-4 genome assembly.</title>
        <authorList>
            <person name="Wang J."/>
        </authorList>
    </citation>
    <scope>NUCLEOTIDE SEQUENCE</scope>
    <source>
        <strain evidence="6">XTW-4</strain>
    </source>
</reference>
<dbReference type="InterPro" id="IPR002804">
    <property type="entry name" value="Archease"/>
</dbReference>
<keyword evidence="4" id="KW-0106">Calcium</keyword>
<dbReference type="EMBL" id="JAQIBC010000002">
    <property type="protein sequence ID" value="MDM5263203.1"/>
    <property type="molecule type" value="Genomic_DNA"/>
</dbReference>
<comment type="caution">
    <text evidence="6">The sequence shown here is derived from an EMBL/GenBank/DDBJ whole genome shotgun (WGS) entry which is preliminary data.</text>
</comment>
<dbReference type="InterPro" id="IPR023572">
    <property type="entry name" value="Archease_dom"/>
</dbReference>
<evidence type="ECO:0000256" key="4">
    <source>
        <dbReference type="ARBA" id="ARBA00022837"/>
    </source>
</evidence>
<dbReference type="Proteomes" id="UP001169066">
    <property type="component" value="Unassembled WGS sequence"/>
</dbReference>
<dbReference type="SUPFAM" id="SSF69819">
    <property type="entry name" value="MTH1598-like"/>
    <property type="match status" value="1"/>
</dbReference>
<gene>
    <name evidence="6" type="ORF">PF327_03260</name>
</gene>
<comment type="similarity">
    <text evidence="1">Belongs to the archease family.</text>
</comment>
<evidence type="ECO:0000256" key="1">
    <source>
        <dbReference type="ARBA" id="ARBA00007963"/>
    </source>
</evidence>
<keyword evidence="3" id="KW-0479">Metal-binding</keyword>
<evidence type="ECO:0000256" key="2">
    <source>
        <dbReference type="ARBA" id="ARBA00022694"/>
    </source>
</evidence>
<keyword evidence="7" id="KW-1185">Reference proteome</keyword>
<name>A0ABT7QQ69_9BACT</name>
<proteinExistence type="inferred from homology"/>
<sequence length="137" mass="15777">MNKKYSYFDHDADIGILGRGKSLEEAFESAAVAMFAIMADIDLLQCDEWIEIGFEEEDNEFALIEWLNTLLALAHMKHLVLGKFELHREGNSWRGKAWGDTWRKDLERGTEVKGATLTMLSVEEKEDHWEARCVVDV</sequence>
<dbReference type="PANTHER" id="PTHR12682">
    <property type="entry name" value="ARCHEASE"/>
    <property type="match status" value="1"/>
</dbReference>
<evidence type="ECO:0000313" key="6">
    <source>
        <dbReference type="EMBL" id="MDM5263203.1"/>
    </source>
</evidence>
<dbReference type="Gene3D" id="3.55.10.10">
    <property type="entry name" value="Archease domain"/>
    <property type="match status" value="1"/>
</dbReference>
<organism evidence="6 7">
    <name type="scientific">Sulfurovum xiamenensis</name>
    <dbReference type="NCBI Taxonomy" id="3019066"/>
    <lineage>
        <taxon>Bacteria</taxon>
        <taxon>Pseudomonadati</taxon>
        <taxon>Campylobacterota</taxon>
        <taxon>Epsilonproteobacteria</taxon>
        <taxon>Campylobacterales</taxon>
        <taxon>Sulfurovaceae</taxon>
        <taxon>Sulfurovum</taxon>
    </lineage>
</organism>
<dbReference type="InterPro" id="IPR036820">
    <property type="entry name" value="Archease_dom_sf"/>
</dbReference>
<keyword evidence="2" id="KW-0819">tRNA processing</keyword>